<dbReference type="InterPro" id="IPR036271">
    <property type="entry name" value="Tet_transcr_reg_TetR-rel_C_sf"/>
</dbReference>
<dbReference type="InterPro" id="IPR009057">
    <property type="entry name" value="Homeodomain-like_sf"/>
</dbReference>
<dbReference type="InterPro" id="IPR011075">
    <property type="entry name" value="TetR_C"/>
</dbReference>
<feature type="region of interest" description="Disordered" evidence="5">
    <location>
        <begin position="1"/>
        <end position="34"/>
    </location>
</feature>
<dbReference type="SUPFAM" id="SSF46689">
    <property type="entry name" value="Homeodomain-like"/>
    <property type="match status" value="1"/>
</dbReference>
<dbReference type="Pfam" id="PF16925">
    <property type="entry name" value="TetR_C_13"/>
    <property type="match status" value="1"/>
</dbReference>
<evidence type="ECO:0000256" key="2">
    <source>
        <dbReference type="ARBA" id="ARBA00023125"/>
    </source>
</evidence>
<comment type="caution">
    <text evidence="7">The sequence shown here is derived from an EMBL/GenBank/DDBJ whole genome shotgun (WGS) entry which is preliminary data.</text>
</comment>
<evidence type="ECO:0000256" key="4">
    <source>
        <dbReference type="PROSITE-ProRule" id="PRU00335"/>
    </source>
</evidence>
<dbReference type="Pfam" id="PF00440">
    <property type="entry name" value="TetR_N"/>
    <property type="match status" value="1"/>
</dbReference>
<dbReference type="EMBL" id="CYGY02000052">
    <property type="protein sequence ID" value="SIT46729.1"/>
    <property type="molecule type" value="Genomic_DNA"/>
</dbReference>
<dbReference type="Proteomes" id="UP000195569">
    <property type="component" value="Unassembled WGS sequence"/>
</dbReference>
<dbReference type="Gene3D" id="1.10.357.10">
    <property type="entry name" value="Tetracycline Repressor, domain 2"/>
    <property type="match status" value="1"/>
</dbReference>
<evidence type="ECO:0000256" key="5">
    <source>
        <dbReference type="SAM" id="MobiDB-lite"/>
    </source>
</evidence>
<dbReference type="PANTHER" id="PTHR47506:SF10">
    <property type="entry name" value="TRANSCRIPTIONAL REGULATORY PROTEIN"/>
    <property type="match status" value="1"/>
</dbReference>
<dbReference type="PANTHER" id="PTHR47506">
    <property type="entry name" value="TRANSCRIPTIONAL REGULATORY PROTEIN"/>
    <property type="match status" value="1"/>
</dbReference>
<keyword evidence="3" id="KW-0804">Transcription</keyword>
<reference evidence="7" key="1">
    <citation type="submission" date="2016-12" db="EMBL/GenBank/DDBJ databases">
        <authorList>
            <person name="Moulin L."/>
        </authorList>
    </citation>
    <scope>NUCLEOTIDE SEQUENCE [LARGE SCALE GENOMIC DNA]</scope>
    <source>
        <strain evidence="7">STM 7183</strain>
    </source>
</reference>
<keyword evidence="8" id="KW-1185">Reference proteome</keyword>
<protein>
    <submittedName>
        <fullName evidence="7">Transcriptional regulator</fullName>
    </submittedName>
</protein>
<evidence type="ECO:0000313" key="8">
    <source>
        <dbReference type="Proteomes" id="UP000195569"/>
    </source>
</evidence>
<keyword evidence="2 4" id="KW-0238">DNA-binding</keyword>
<feature type="DNA-binding region" description="H-T-H motif" evidence="4">
    <location>
        <begin position="61"/>
        <end position="80"/>
    </location>
</feature>
<evidence type="ECO:0000256" key="1">
    <source>
        <dbReference type="ARBA" id="ARBA00023015"/>
    </source>
</evidence>
<dbReference type="AlphaFoldDB" id="A0A1N7SH37"/>
<keyword evidence="1" id="KW-0805">Transcription regulation</keyword>
<evidence type="ECO:0000313" key="7">
    <source>
        <dbReference type="EMBL" id="SIT46729.1"/>
    </source>
</evidence>
<accession>A0A1N7SH37</accession>
<sequence>MSGHKLDCMSDNTASRRASGATRDAKPDVVGARGRPREFDTDTVLAEASKVFWRRGFHATSVDDLCHATGVLRGSLYGVFGDKHGIMMAALDHYAEKAISGLVERLNANVPPEAAVRNALLHHARISSTLTGCFITNSTLELQPEDEALHAKIRAIQRRVVTLLAAAVIRGQAAGVFNGDLDEKAVADFLLCITQGLRVLGKCKRKEDELKAIVDIAMRALT</sequence>
<dbReference type="InterPro" id="IPR001647">
    <property type="entry name" value="HTH_TetR"/>
</dbReference>
<name>A0A1N7SH37_9BURK</name>
<dbReference type="SUPFAM" id="SSF48498">
    <property type="entry name" value="Tetracyclin repressor-like, C-terminal domain"/>
    <property type="match status" value="1"/>
</dbReference>
<feature type="domain" description="HTH tetR-type" evidence="6">
    <location>
        <begin position="38"/>
        <end position="98"/>
    </location>
</feature>
<proteinExistence type="predicted"/>
<dbReference type="PROSITE" id="PS50977">
    <property type="entry name" value="HTH_TETR_2"/>
    <property type="match status" value="1"/>
</dbReference>
<gene>
    <name evidence="7" type="ORF">BN2476_520094</name>
</gene>
<evidence type="ECO:0000259" key="6">
    <source>
        <dbReference type="PROSITE" id="PS50977"/>
    </source>
</evidence>
<organism evidence="7 8">
    <name type="scientific">Paraburkholderia piptadeniae</name>
    <dbReference type="NCBI Taxonomy" id="1701573"/>
    <lineage>
        <taxon>Bacteria</taxon>
        <taxon>Pseudomonadati</taxon>
        <taxon>Pseudomonadota</taxon>
        <taxon>Betaproteobacteria</taxon>
        <taxon>Burkholderiales</taxon>
        <taxon>Burkholderiaceae</taxon>
        <taxon>Paraburkholderia</taxon>
    </lineage>
</organism>
<dbReference type="Gene3D" id="1.10.10.60">
    <property type="entry name" value="Homeodomain-like"/>
    <property type="match status" value="1"/>
</dbReference>
<dbReference type="GO" id="GO:0003677">
    <property type="term" value="F:DNA binding"/>
    <property type="evidence" value="ECO:0007669"/>
    <property type="project" value="UniProtKB-UniRule"/>
</dbReference>
<evidence type="ECO:0000256" key="3">
    <source>
        <dbReference type="ARBA" id="ARBA00023163"/>
    </source>
</evidence>